<dbReference type="PANTHER" id="PTHR13630">
    <property type="entry name" value="GAMMA-SECRETASE-ACTIVATING PROTEIN"/>
    <property type="match status" value="1"/>
</dbReference>
<dbReference type="OMA" id="CHIVCAP"/>
<gene>
    <name evidence="3" type="ORF">CAPTEDRAFT_218899</name>
</gene>
<evidence type="ECO:0000313" key="3">
    <source>
        <dbReference type="EMBL" id="ELU16518.1"/>
    </source>
</evidence>
<evidence type="ECO:0000256" key="1">
    <source>
        <dbReference type="SAM" id="MobiDB-lite"/>
    </source>
</evidence>
<organism evidence="3">
    <name type="scientific">Capitella teleta</name>
    <name type="common">Polychaete worm</name>
    <dbReference type="NCBI Taxonomy" id="283909"/>
    <lineage>
        <taxon>Eukaryota</taxon>
        <taxon>Metazoa</taxon>
        <taxon>Spiralia</taxon>
        <taxon>Lophotrochozoa</taxon>
        <taxon>Annelida</taxon>
        <taxon>Polychaeta</taxon>
        <taxon>Sedentaria</taxon>
        <taxon>Scolecida</taxon>
        <taxon>Capitellidae</taxon>
        <taxon>Capitella</taxon>
    </lineage>
</organism>
<keyword evidence="5" id="KW-1185">Reference proteome</keyword>
<dbReference type="GO" id="GO:0005802">
    <property type="term" value="C:trans-Golgi network"/>
    <property type="evidence" value="ECO:0007669"/>
    <property type="project" value="TreeGrafter"/>
</dbReference>
<dbReference type="FunCoup" id="R7VCE6">
    <property type="interactions" value="276"/>
</dbReference>
<dbReference type="Proteomes" id="UP000014760">
    <property type="component" value="Unassembled WGS sequence"/>
</dbReference>
<reference evidence="3 5" key="2">
    <citation type="journal article" date="2013" name="Nature">
        <title>Insights into bilaterian evolution from three spiralian genomes.</title>
        <authorList>
            <person name="Simakov O."/>
            <person name="Marletaz F."/>
            <person name="Cho S.J."/>
            <person name="Edsinger-Gonzales E."/>
            <person name="Havlak P."/>
            <person name="Hellsten U."/>
            <person name="Kuo D.H."/>
            <person name="Larsson T."/>
            <person name="Lv J."/>
            <person name="Arendt D."/>
            <person name="Savage R."/>
            <person name="Osoegawa K."/>
            <person name="de Jong P."/>
            <person name="Grimwood J."/>
            <person name="Chapman J.A."/>
            <person name="Shapiro H."/>
            <person name="Aerts A."/>
            <person name="Otillar R.P."/>
            <person name="Terry A.Y."/>
            <person name="Boore J.L."/>
            <person name="Grigoriev I.V."/>
            <person name="Lindberg D.R."/>
            <person name="Seaver E.C."/>
            <person name="Weisblat D.A."/>
            <person name="Putnam N.H."/>
            <person name="Rokhsar D.S."/>
        </authorList>
    </citation>
    <scope>NUCLEOTIDE SEQUENCE</scope>
    <source>
        <strain evidence="3 5">I ESC-2004</strain>
    </source>
</reference>
<evidence type="ECO:0000313" key="4">
    <source>
        <dbReference type="EnsemblMetazoa" id="CapteP218899"/>
    </source>
</evidence>
<dbReference type="EMBL" id="AMQN01004294">
    <property type="status" value="NOT_ANNOTATED_CDS"/>
    <property type="molecule type" value="Genomic_DNA"/>
</dbReference>
<protein>
    <recommendedName>
        <fullName evidence="2">Gamma-secretase-activating protein C-terminal domain-containing protein</fullName>
    </recommendedName>
</protein>
<feature type="domain" description="Gamma-secretase-activating protein C-terminal" evidence="2">
    <location>
        <begin position="643"/>
        <end position="715"/>
    </location>
</feature>
<sequence length="830" mass="95083">MFSLSQVFSLPTEVCCCDLWVNKKLIGSYDVVNPYIIGREPGGKVLVAWNTLSSLMQLLLVHDKKLDVVSGTLNSEHSLLDVYKAFMAEVSPPNRVFYLNLEKELMMKLQFIHLLTSDPKQSHLLVLNGEPRKEKMPFAFVWSQYTYGRLYLLAFDKKKYDSNGVGVHRPIFLAFQLLPDATFEKKLEVTLDLPIPYSRRSSRCLYSNPGLTDTLADCSLNLRVLTHKNGKLCLCYQHNSRRTSETADKESGTGAKLDVKYFIMMVHHSKTITVAVKNVMIPHSTQILFTWFGSYLMAHLPGNFTHLLNVDLCLHRHVLTRADPSFQNMQCLPFHLGNDNNPSFIDVNTLTAFTMKLCQEPLVEEFRSQTLVHKLSLLQFVILQIKDDNLMKRLLGVVCENICDFDSVLLLQEYLVGGSFAQMIPKYNQSALRFFLSAMPLKESESLENVYLSSLKDVKYHDTAFPCYFWQSLQHRLLAAHKAERHAAFLCHDFQLSLVDKKGAVEELQPEKKSLMSKLGDMSKSAFTGLRRSAVPTQLYTSLPRDHKISEPLETLLSEEDDDSSGGSVGGALSMPPHYSGPTSAEKDQRQLVKMAQVSEAVTQHLVECLPTEEYNGLHKMACVYVNCQLRQSRELLKCLWNATGEGNDEKFYLILERYYSAIEQLNFPLPYNFNEYFTKHAFLALEFSVFLSYCDHNIFCLSQDFVNGLIREFGTEPEYADRIMQLLTRLSIEAAVSCLKKWQHPHSRTYLAKHFASLHLSDYGFHPTEDLFTRDPKICYKLMSEGDEQTSQAPSMRHLMEFIQKKKQDRLRGPTRQHRALSETAVRRH</sequence>
<dbReference type="EMBL" id="KB293112">
    <property type="protein sequence ID" value="ELU16518.1"/>
    <property type="molecule type" value="Genomic_DNA"/>
</dbReference>
<reference evidence="5" key="1">
    <citation type="submission" date="2012-12" db="EMBL/GenBank/DDBJ databases">
        <authorList>
            <person name="Hellsten U."/>
            <person name="Grimwood J."/>
            <person name="Chapman J.A."/>
            <person name="Shapiro H."/>
            <person name="Aerts A."/>
            <person name="Otillar R.P."/>
            <person name="Terry A.Y."/>
            <person name="Boore J.L."/>
            <person name="Simakov O."/>
            <person name="Marletaz F."/>
            <person name="Cho S.-J."/>
            <person name="Edsinger-Gonzales E."/>
            <person name="Havlak P."/>
            <person name="Kuo D.-H."/>
            <person name="Larsson T."/>
            <person name="Lv J."/>
            <person name="Arendt D."/>
            <person name="Savage R."/>
            <person name="Osoegawa K."/>
            <person name="de Jong P."/>
            <person name="Lindberg D.R."/>
            <person name="Seaver E.C."/>
            <person name="Weisblat D.A."/>
            <person name="Putnam N.H."/>
            <person name="Grigoriev I.V."/>
            <person name="Rokhsar D.S."/>
        </authorList>
    </citation>
    <scope>NUCLEOTIDE SEQUENCE</scope>
    <source>
        <strain evidence="5">I ESC-2004</strain>
    </source>
</reference>
<evidence type="ECO:0000313" key="5">
    <source>
        <dbReference type="Proteomes" id="UP000014760"/>
    </source>
</evidence>
<dbReference type="InterPro" id="IPR028010">
    <property type="entry name" value="GSAP_C_dom"/>
</dbReference>
<dbReference type="GO" id="GO:1902004">
    <property type="term" value="P:positive regulation of amyloid-beta formation"/>
    <property type="evidence" value="ECO:0007669"/>
    <property type="project" value="TreeGrafter"/>
</dbReference>
<dbReference type="AlphaFoldDB" id="R7VCE6"/>
<dbReference type="HOGENOM" id="CLU_008601_0_0_1"/>
<evidence type="ECO:0000259" key="2">
    <source>
        <dbReference type="Pfam" id="PF14959"/>
    </source>
</evidence>
<dbReference type="EnsemblMetazoa" id="CapteT218899">
    <property type="protein sequence ID" value="CapteP218899"/>
    <property type="gene ID" value="CapteG218899"/>
</dbReference>
<dbReference type="Pfam" id="PF14959">
    <property type="entry name" value="GSAP-16"/>
    <property type="match status" value="1"/>
</dbReference>
<name>R7VCE6_CAPTE</name>
<reference evidence="4" key="3">
    <citation type="submission" date="2015-06" db="UniProtKB">
        <authorList>
            <consortium name="EnsemblMetazoa"/>
        </authorList>
    </citation>
    <scope>IDENTIFICATION</scope>
</reference>
<dbReference type="OrthoDB" id="9997853at2759"/>
<feature type="region of interest" description="Disordered" evidence="1">
    <location>
        <begin position="807"/>
        <end position="830"/>
    </location>
</feature>
<proteinExistence type="predicted"/>
<accession>R7VCE6</accession>
<dbReference type="STRING" id="283909.R7VCE6"/>
<feature type="region of interest" description="Disordered" evidence="1">
    <location>
        <begin position="556"/>
        <end position="587"/>
    </location>
</feature>
<dbReference type="PANTHER" id="PTHR13630:SF1">
    <property type="entry name" value="GAMMA-SECRETASE-ACTIVATING PROTEIN"/>
    <property type="match status" value="1"/>
</dbReference>
<dbReference type="InterPro" id="IPR026172">
    <property type="entry name" value="GSAP_fam"/>
</dbReference>